<feature type="transmembrane region" description="Helical" evidence="1">
    <location>
        <begin position="77"/>
        <end position="97"/>
    </location>
</feature>
<feature type="transmembrane region" description="Helical" evidence="1">
    <location>
        <begin position="241"/>
        <end position="261"/>
    </location>
</feature>
<comment type="caution">
    <text evidence="2">The sequence shown here is derived from an EMBL/GenBank/DDBJ whole genome shotgun (WGS) entry which is preliminary data.</text>
</comment>
<organism evidence="2 3">
    <name type="scientific">Brumicola blandensis</name>
    <dbReference type="NCBI Taxonomy" id="3075611"/>
    <lineage>
        <taxon>Bacteria</taxon>
        <taxon>Pseudomonadati</taxon>
        <taxon>Pseudomonadota</taxon>
        <taxon>Gammaproteobacteria</taxon>
        <taxon>Alteromonadales</taxon>
        <taxon>Alteromonadaceae</taxon>
        <taxon>Brumicola</taxon>
    </lineage>
</organism>
<sequence length="292" mass="32567">MINIYFFVMHPALLKDIFVFTLLGALAANYNICVGIYQSDIDEGNTRQQTIYFLFLAFWSVAIPALTYSMSSIETSVFFYFICVVTLCQCFSFYKVLNVRELKAYFQQTSSLLGLTVIAQFIYSMGIFAWISVDRLIILKQGPDLAVSQDHYAMVSVFASIFAGVASTVIIASRSRFLRVARQSNVQKICYAIGGTIIAISVVTYIINPSAIIAFPISLSLLGIVLSFLMIKALDTEHSMLLSGLILFGFSVLVFILLEYISLASGMLIILVAKFLLPLFVDKVLLFLKSRK</sequence>
<keyword evidence="1" id="KW-0812">Transmembrane</keyword>
<gene>
    <name evidence="2" type="ORF">RM544_09150</name>
</gene>
<dbReference type="EMBL" id="JAVRIE010000003">
    <property type="protein sequence ID" value="MDT0582708.1"/>
    <property type="molecule type" value="Genomic_DNA"/>
</dbReference>
<dbReference type="RefSeq" id="WP_311361486.1">
    <property type="nucleotide sequence ID" value="NZ_JAVRIE010000003.1"/>
</dbReference>
<proteinExistence type="predicted"/>
<keyword evidence="3" id="KW-1185">Reference proteome</keyword>
<accession>A0AAW8QZV8</accession>
<feature type="transmembrane region" description="Helical" evidence="1">
    <location>
        <begin position="50"/>
        <end position="71"/>
    </location>
</feature>
<feature type="transmembrane region" description="Helical" evidence="1">
    <location>
        <begin position="17"/>
        <end position="38"/>
    </location>
</feature>
<evidence type="ECO:0000313" key="2">
    <source>
        <dbReference type="EMBL" id="MDT0582708.1"/>
    </source>
</evidence>
<evidence type="ECO:0000313" key="3">
    <source>
        <dbReference type="Proteomes" id="UP001249020"/>
    </source>
</evidence>
<dbReference type="Proteomes" id="UP001249020">
    <property type="component" value="Unassembled WGS sequence"/>
</dbReference>
<reference evidence="2 3" key="1">
    <citation type="submission" date="2023-09" db="EMBL/GenBank/DDBJ databases">
        <authorList>
            <person name="Rey-Velasco X."/>
        </authorList>
    </citation>
    <scope>NUCLEOTIDE SEQUENCE [LARGE SCALE GENOMIC DNA]</scope>
    <source>
        <strain evidence="2 3">W409</strain>
    </source>
</reference>
<protein>
    <submittedName>
        <fullName evidence="2">Uncharacterized protein</fullName>
    </submittedName>
</protein>
<evidence type="ECO:0000256" key="1">
    <source>
        <dbReference type="SAM" id="Phobius"/>
    </source>
</evidence>
<feature type="transmembrane region" description="Helical" evidence="1">
    <location>
        <begin position="109"/>
        <end position="131"/>
    </location>
</feature>
<name>A0AAW8QZV8_9ALTE</name>
<keyword evidence="1" id="KW-0472">Membrane</keyword>
<feature type="transmembrane region" description="Helical" evidence="1">
    <location>
        <begin position="189"/>
        <end position="207"/>
    </location>
</feature>
<feature type="transmembrane region" description="Helical" evidence="1">
    <location>
        <begin position="151"/>
        <end position="173"/>
    </location>
</feature>
<feature type="transmembrane region" description="Helical" evidence="1">
    <location>
        <begin position="267"/>
        <end position="288"/>
    </location>
</feature>
<dbReference type="AlphaFoldDB" id="A0AAW8QZV8"/>
<keyword evidence="1" id="KW-1133">Transmembrane helix</keyword>
<feature type="transmembrane region" description="Helical" evidence="1">
    <location>
        <begin position="213"/>
        <end position="234"/>
    </location>
</feature>